<dbReference type="KEGG" id="tbg:TbgDal_I1650"/>
<name>C9ZIJ7_TRYB9</name>
<dbReference type="VEuPathDB" id="TriTrypDB:Tbg972.1.1650"/>
<accession>C9ZIJ7</accession>
<evidence type="ECO:0000313" key="2">
    <source>
        <dbReference type="Proteomes" id="UP000002316"/>
    </source>
</evidence>
<dbReference type="EMBL" id="FN554964">
    <property type="protein sequence ID" value="CBH08989.1"/>
    <property type="molecule type" value="Genomic_DNA"/>
</dbReference>
<proteinExistence type="predicted"/>
<dbReference type="RefSeq" id="XP_011771430.1">
    <property type="nucleotide sequence ID" value="XM_011773128.1"/>
</dbReference>
<reference evidence="2" key="1">
    <citation type="journal article" date="2010" name="PLoS Negl. Trop. Dis.">
        <title>The genome sequence of Trypanosoma brucei gambiense, causative agent of chronic human african trypanosomiasis.</title>
        <authorList>
            <person name="Jackson A.P."/>
            <person name="Sanders M."/>
            <person name="Berry A."/>
            <person name="McQuillan J."/>
            <person name="Aslett M.A."/>
            <person name="Quail M.A."/>
            <person name="Chukualim B."/>
            <person name="Capewell P."/>
            <person name="MacLeod A."/>
            <person name="Melville S.E."/>
            <person name="Gibson W."/>
            <person name="Barry J.D."/>
            <person name="Berriman M."/>
            <person name="Hertz-Fowler C."/>
        </authorList>
    </citation>
    <scope>NUCLEOTIDE SEQUENCE [LARGE SCALE GENOMIC DNA]</scope>
    <source>
        <strain evidence="2">MHOM/CI/86/DAL972</strain>
    </source>
</reference>
<organism evidence="1 2">
    <name type="scientific">Trypanosoma brucei gambiense (strain MHOM/CI/86/DAL972)</name>
    <dbReference type="NCBI Taxonomy" id="679716"/>
    <lineage>
        <taxon>Eukaryota</taxon>
        <taxon>Discoba</taxon>
        <taxon>Euglenozoa</taxon>
        <taxon>Kinetoplastea</taxon>
        <taxon>Metakinetoplastina</taxon>
        <taxon>Trypanosomatida</taxon>
        <taxon>Trypanosomatidae</taxon>
        <taxon>Trypanosoma</taxon>
    </lineage>
</organism>
<gene>
    <name evidence="1" type="ORF">TbgDal_I1650</name>
</gene>
<evidence type="ECO:0000313" key="1">
    <source>
        <dbReference type="EMBL" id="CBH08989.1"/>
    </source>
</evidence>
<dbReference type="AlphaFoldDB" id="C9ZIJ7"/>
<protein>
    <submittedName>
        <fullName evidence="1">T. brucei spp.-specific protein</fullName>
    </submittedName>
</protein>
<dbReference type="Proteomes" id="UP000002316">
    <property type="component" value="Chromosome 1"/>
</dbReference>
<dbReference type="GeneID" id="23858226"/>
<sequence>MWVSIYRCGARATLPQAQRGKEDEEGFEAEVVKVKED</sequence>